<reference evidence="1 2" key="1">
    <citation type="journal article" date="2018" name="Mol. Biol. Evol.">
        <title>Broad Genomic Sampling Reveals a Smut Pathogenic Ancestry of the Fungal Clade Ustilaginomycotina.</title>
        <authorList>
            <person name="Kijpornyongpan T."/>
            <person name="Mondo S.J."/>
            <person name="Barry K."/>
            <person name="Sandor L."/>
            <person name="Lee J."/>
            <person name="Lipzen A."/>
            <person name="Pangilinan J."/>
            <person name="LaButti K."/>
            <person name="Hainaut M."/>
            <person name="Henrissat B."/>
            <person name="Grigoriev I.V."/>
            <person name="Spatafora J.W."/>
            <person name="Aime M.C."/>
        </authorList>
    </citation>
    <scope>NUCLEOTIDE SEQUENCE [LARGE SCALE GENOMIC DNA]</scope>
    <source>
        <strain evidence="1 2">SA 807</strain>
    </source>
</reference>
<keyword evidence="2" id="KW-1185">Reference proteome</keyword>
<dbReference type="Proteomes" id="UP000245626">
    <property type="component" value="Unassembled WGS sequence"/>
</dbReference>
<name>A0ACD0NP74_9BASI</name>
<gene>
    <name evidence="1" type="ORF">IE53DRAFT_390277</name>
</gene>
<dbReference type="EMBL" id="KZ820389">
    <property type="protein sequence ID" value="PWN47594.1"/>
    <property type="molecule type" value="Genomic_DNA"/>
</dbReference>
<proteinExistence type="predicted"/>
<protein>
    <submittedName>
        <fullName evidence="1">Peptidase M22, glycoprotease</fullName>
    </submittedName>
</protein>
<sequence>MVQGSIRLFHPTKLTPLSPLCRESLHRYPHSAFRRITTTCERLEPSPNGESKSENKVRLILGIESSCDDSCASIVSSRREVLSSVVTKQDHSSTNGIHPLHAALNHNANLPKTIVEAFNQAGLHYADVDAVAVTRGPGMASSLGVGLTCAKTFSSLFAKPLIYVHHMQAHALTPLLTEKTGPSFPFLTLLVSGGHTMLVLAKGINEFSILATTGDDSIGDAFDKVARDLEIPWTSAPGSALEATARGYQESMGSNHPIPKSTFPVPMKGRPAFSYSGLKSSVSRHIESKGGPGNLSASQRSKIAFDFQSTAISQLEDKVTMALKIDRQEAKPFFKPPPAGTEGERLQVWRDRQEFRQKLGDASKIKSLVCSGGVASNSFLRSRLRKCLDEMGRQDVVLMFPPPSLCTDNAAMIAFTGHLLWDQRTFDHDRHARPKWSLQDL</sequence>
<evidence type="ECO:0000313" key="1">
    <source>
        <dbReference type="EMBL" id="PWN47594.1"/>
    </source>
</evidence>
<accession>A0ACD0NP74</accession>
<organism evidence="1 2">
    <name type="scientific">Violaceomyces palustris</name>
    <dbReference type="NCBI Taxonomy" id="1673888"/>
    <lineage>
        <taxon>Eukaryota</taxon>
        <taxon>Fungi</taxon>
        <taxon>Dikarya</taxon>
        <taxon>Basidiomycota</taxon>
        <taxon>Ustilaginomycotina</taxon>
        <taxon>Ustilaginomycetes</taxon>
        <taxon>Violaceomycetales</taxon>
        <taxon>Violaceomycetaceae</taxon>
        <taxon>Violaceomyces</taxon>
    </lineage>
</organism>
<evidence type="ECO:0000313" key="2">
    <source>
        <dbReference type="Proteomes" id="UP000245626"/>
    </source>
</evidence>